<reference evidence="2" key="1">
    <citation type="journal article" date="2020" name="Nature">
        <title>Giant virus diversity and host interactions through global metagenomics.</title>
        <authorList>
            <person name="Schulz F."/>
            <person name="Roux S."/>
            <person name="Paez-Espino D."/>
            <person name="Jungbluth S."/>
            <person name="Walsh D.A."/>
            <person name="Denef V.J."/>
            <person name="McMahon K.D."/>
            <person name="Konstantinidis K.T."/>
            <person name="Eloe-Fadrosh E.A."/>
            <person name="Kyrpides N.C."/>
            <person name="Woyke T."/>
        </authorList>
    </citation>
    <scope>NUCLEOTIDE SEQUENCE</scope>
    <source>
        <strain evidence="2">GVMAG-M-3300027770-17</strain>
    </source>
</reference>
<feature type="domain" description="YqaJ viral recombinase" evidence="1">
    <location>
        <begin position="22"/>
        <end position="159"/>
    </location>
</feature>
<dbReference type="InterPro" id="IPR011335">
    <property type="entry name" value="Restrct_endonuc-II-like"/>
</dbReference>
<organism evidence="2">
    <name type="scientific">viral metagenome</name>
    <dbReference type="NCBI Taxonomy" id="1070528"/>
    <lineage>
        <taxon>unclassified sequences</taxon>
        <taxon>metagenomes</taxon>
        <taxon>organismal metagenomes</taxon>
    </lineage>
</organism>
<accession>A0A6C0LCG3</accession>
<dbReference type="AlphaFoldDB" id="A0A6C0LCG3"/>
<evidence type="ECO:0000313" key="2">
    <source>
        <dbReference type="EMBL" id="QHU28020.1"/>
    </source>
</evidence>
<protein>
    <recommendedName>
        <fullName evidence="1">YqaJ viral recombinase domain-containing protein</fullName>
    </recommendedName>
</protein>
<sequence length="274" mass="32580">MEQQIQFLLQNFGFDDQRTEAWHLKRNERITASEVWKSFSDASASARKELIMSKLIPKIQESCNGGVGALIWGTRFEPIAKNIYSIEKGVEIKDLSCVPHSEHNFIGASPDGLILSQNKDLNGRLIEFKCPISRKFDDNTPVPIYYYHQMQLQMECTNLNECDYVEMQFLKLNYSEWYESNEKYKSCFAVHNNTQEVRYKSFHQSLEDWIKTLDMDWQIIYWSLKTWRCLLVERDPEWFPKYLPQIKSTWEEILEYKKTNTFPKDLKCETILHI</sequence>
<dbReference type="InterPro" id="IPR051703">
    <property type="entry name" value="NF-kappa-B_Signaling_Reg"/>
</dbReference>
<dbReference type="Pfam" id="PF09588">
    <property type="entry name" value="YqaJ"/>
    <property type="match status" value="1"/>
</dbReference>
<dbReference type="InterPro" id="IPR019080">
    <property type="entry name" value="YqaJ_viral_recombinase"/>
</dbReference>
<name>A0A6C0LCG3_9ZZZZ</name>
<dbReference type="CDD" id="cd22343">
    <property type="entry name" value="PDDEXK_lambda_exonuclease-like"/>
    <property type="match status" value="1"/>
</dbReference>
<dbReference type="EMBL" id="MN740468">
    <property type="protein sequence ID" value="QHU28020.1"/>
    <property type="molecule type" value="Genomic_DNA"/>
</dbReference>
<dbReference type="Gene3D" id="3.90.320.10">
    <property type="match status" value="1"/>
</dbReference>
<dbReference type="InterPro" id="IPR011604">
    <property type="entry name" value="PDDEXK-like_dom_sf"/>
</dbReference>
<evidence type="ECO:0000259" key="1">
    <source>
        <dbReference type="Pfam" id="PF09588"/>
    </source>
</evidence>
<dbReference type="PANTHER" id="PTHR46609:SF6">
    <property type="entry name" value="EXONUCLEASE, PHAGE-TYPE_RECB, C-TERMINAL DOMAIN-CONTAINING PROTEIN-RELATED"/>
    <property type="match status" value="1"/>
</dbReference>
<dbReference type="PANTHER" id="PTHR46609">
    <property type="entry name" value="EXONUCLEASE, PHAGE-TYPE/RECB, C-TERMINAL DOMAIN-CONTAINING PROTEIN"/>
    <property type="match status" value="1"/>
</dbReference>
<proteinExistence type="predicted"/>
<dbReference type="SUPFAM" id="SSF52980">
    <property type="entry name" value="Restriction endonuclease-like"/>
    <property type="match status" value="1"/>
</dbReference>